<dbReference type="GO" id="GO:0006355">
    <property type="term" value="P:regulation of DNA-templated transcription"/>
    <property type="evidence" value="ECO:0007669"/>
    <property type="project" value="InterPro"/>
</dbReference>
<dbReference type="Gene3D" id="1.10.10.10">
    <property type="entry name" value="Winged helix-like DNA-binding domain superfamily/Winged helix DNA-binding domain"/>
    <property type="match status" value="1"/>
</dbReference>
<dbReference type="Gene3D" id="3.30.450.80">
    <property type="entry name" value="Transcription factor LuxR-like, autoinducer-binding domain"/>
    <property type="match status" value="1"/>
</dbReference>
<protein>
    <submittedName>
        <fullName evidence="5">LuxR family transcriptional regulator</fullName>
    </submittedName>
</protein>
<gene>
    <name evidence="5" type="ORF">SAMN05216257_105302</name>
</gene>
<dbReference type="InterPro" id="IPR005143">
    <property type="entry name" value="TF_LuxR_autoind-bd_dom"/>
</dbReference>
<keyword evidence="3" id="KW-0804">Transcription</keyword>
<name>A0A1G9FQB9_9RHOB</name>
<dbReference type="OrthoDB" id="3679796at2"/>
<accession>A0A1G9FQB9</accession>
<dbReference type="PRINTS" id="PR00038">
    <property type="entry name" value="HTHLUXR"/>
</dbReference>
<keyword evidence="1" id="KW-0805">Transcription regulation</keyword>
<dbReference type="SMART" id="SM00421">
    <property type="entry name" value="HTH_LUXR"/>
    <property type="match status" value="1"/>
</dbReference>
<reference evidence="6" key="1">
    <citation type="submission" date="2016-10" db="EMBL/GenBank/DDBJ databases">
        <authorList>
            <person name="Varghese N."/>
            <person name="Submissions S."/>
        </authorList>
    </citation>
    <scope>NUCLEOTIDE SEQUENCE [LARGE SCALE GENOMIC DNA]</scope>
    <source>
        <strain evidence="6">CGMCC 1.10789</strain>
    </source>
</reference>
<evidence type="ECO:0000313" key="6">
    <source>
        <dbReference type="Proteomes" id="UP000199328"/>
    </source>
</evidence>
<dbReference type="GO" id="GO:0003677">
    <property type="term" value="F:DNA binding"/>
    <property type="evidence" value="ECO:0007669"/>
    <property type="project" value="UniProtKB-KW"/>
</dbReference>
<dbReference type="PROSITE" id="PS50043">
    <property type="entry name" value="HTH_LUXR_2"/>
    <property type="match status" value="1"/>
</dbReference>
<evidence type="ECO:0000256" key="2">
    <source>
        <dbReference type="ARBA" id="ARBA00023125"/>
    </source>
</evidence>
<dbReference type="InterPro" id="IPR036388">
    <property type="entry name" value="WH-like_DNA-bd_sf"/>
</dbReference>
<dbReference type="InterPro" id="IPR000792">
    <property type="entry name" value="Tscrpt_reg_LuxR_C"/>
</dbReference>
<dbReference type="CDD" id="cd06170">
    <property type="entry name" value="LuxR_C_like"/>
    <property type="match status" value="1"/>
</dbReference>
<dbReference type="Pfam" id="PF00196">
    <property type="entry name" value="GerE"/>
    <property type="match status" value="1"/>
</dbReference>
<dbReference type="RefSeq" id="WP_092500873.1">
    <property type="nucleotide sequence ID" value="NZ_FNFV01000005.1"/>
</dbReference>
<dbReference type="PANTHER" id="PTHR44688">
    <property type="entry name" value="DNA-BINDING TRANSCRIPTIONAL ACTIVATOR DEVR_DOSR"/>
    <property type="match status" value="1"/>
</dbReference>
<dbReference type="EMBL" id="FNFV01000005">
    <property type="protein sequence ID" value="SDK90590.1"/>
    <property type="molecule type" value="Genomic_DNA"/>
</dbReference>
<evidence type="ECO:0000313" key="5">
    <source>
        <dbReference type="EMBL" id="SDK90590.1"/>
    </source>
</evidence>
<sequence length="259" mass="29780">MLEQLERIIHATEIEGIWRRHCQLMEQYGFDRLFFGMTKARTAEGLGAPEDFLILSSHEDSYARRYIGDGLYLRAPMARWAMSNVGACSWSWVERNAHLLTPEEREVLAFNRAHGVRAGYTLSFPDLSSRCKGVMALAAPPHVSQAEVDMIWRRHGRRLWVLNNVLYLKLYHMPYPCNRRKLSHRQREVLEWVGEGKTLQDIAQIMGIGVATVEKHLRLAREKLGVQTTAQALLKASFENQIFVIEGQRRPAGLNISLR</sequence>
<evidence type="ECO:0000256" key="1">
    <source>
        <dbReference type="ARBA" id="ARBA00023015"/>
    </source>
</evidence>
<dbReference type="PANTHER" id="PTHR44688:SF16">
    <property type="entry name" value="DNA-BINDING TRANSCRIPTIONAL ACTIVATOR DEVR_DOSR"/>
    <property type="match status" value="1"/>
</dbReference>
<proteinExistence type="predicted"/>
<keyword evidence="2" id="KW-0238">DNA-binding</keyword>
<dbReference type="AlphaFoldDB" id="A0A1G9FQB9"/>
<dbReference type="InterPro" id="IPR036693">
    <property type="entry name" value="TF_LuxR_autoind-bd_dom_sf"/>
</dbReference>
<feature type="domain" description="HTH luxR-type" evidence="4">
    <location>
        <begin position="175"/>
        <end position="240"/>
    </location>
</feature>
<dbReference type="Pfam" id="PF03472">
    <property type="entry name" value="Autoind_bind"/>
    <property type="match status" value="1"/>
</dbReference>
<evidence type="ECO:0000259" key="4">
    <source>
        <dbReference type="PROSITE" id="PS50043"/>
    </source>
</evidence>
<dbReference type="SUPFAM" id="SSF46894">
    <property type="entry name" value="C-terminal effector domain of the bipartite response regulators"/>
    <property type="match status" value="1"/>
</dbReference>
<dbReference type="InterPro" id="IPR016032">
    <property type="entry name" value="Sig_transdc_resp-reg_C-effctor"/>
</dbReference>
<dbReference type="SUPFAM" id="SSF75516">
    <property type="entry name" value="Pheromone-binding domain of LuxR-like quorum-sensing transcription factors"/>
    <property type="match status" value="1"/>
</dbReference>
<dbReference type="Proteomes" id="UP000199328">
    <property type="component" value="Unassembled WGS sequence"/>
</dbReference>
<evidence type="ECO:0000256" key="3">
    <source>
        <dbReference type="ARBA" id="ARBA00023163"/>
    </source>
</evidence>
<keyword evidence="6" id="KW-1185">Reference proteome</keyword>
<organism evidence="5 6">
    <name type="scientific">Meinhardsimonia xiamenensis</name>
    <dbReference type="NCBI Taxonomy" id="990712"/>
    <lineage>
        <taxon>Bacteria</taxon>
        <taxon>Pseudomonadati</taxon>
        <taxon>Pseudomonadota</taxon>
        <taxon>Alphaproteobacteria</taxon>
        <taxon>Rhodobacterales</taxon>
        <taxon>Paracoccaceae</taxon>
        <taxon>Meinhardsimonia</taxon>
    </lineage>
</organism>
<dbReference type="STRING" id="990712.SAMN05216257_105302"/>